<feature type="domain" description="NfeD-like C-terminal" evidence="6">
    <location>
        <begin position="88"/>
        <end position="145"/>
    </location>
</feature>
<evidence type="ECO:0000256" key="5">
    <source>
        <dbReference type="SAM" id="Phobius"/>
    </source>
</evidence>
<evidence type="ECO:0000256" key="3">
    <source>
        <dbReference type="ARBA" id="ARBA00022989"/>
    </source>
</evidence>
<dbReference type="OMA" id="RWTADSV"/>
<reference evidence="7 8" key="1">
    <citation type="submission" date="2019-07" db="EMBL/GenBank/DDBJ databases">
        <title>Genome sequence of Acholeplasma laidlawii strain with increased resistance to erythromycin.</title>
        <authorList>
            <person name="Medvedeva E.S."/>
            <person name="Baranova N.B."/>
            <person name="Siniagina M.N."/>
            <person name="Mouzykantov A."/>
            <person name="Chernova O.A."/>
            <person name="Chernov V.M."/>
        </authorList>
    </citation>
    <scope>NUCLEOTIDE SEQUENCE [LARGE SCALE GENOMIC DNA]</scope>
    <source>
        <strain evidence="7 8">PG8REry</strain>
    </source>
</reference>
<evidence type="ECO:0000313" key="8">
    <source>
        <dbReference type="Proteomes" id="UP000315938"/>
    </source>
</evidence>
<dbReference type="InterPro" id="IPR012340">
    <property type="entry name" value="NA-bd_OB-fold"/>
</dbReference>
<dbReference type="RefSeq" id="WP_012242781.1">
    <property type="nucleotide sequence ID" value="NZ_JACAOE010000001.1"/>
</dbReference>
<dbReference type="InterPro" id="IPR002810">
    <property type="entry name" value="NfeD-like_C"/>
</dbReference>
<comment type="caution">
    <text evidence="7">The sequence shown here is derived from an EMBL/GenBank/DDBJ whole genome shotgun (WGS) entry which is preliminary data.</text>
</comment>
<keyword evidence="4 5" id="KW-0472">Membrane</keyword>
<dbReference type="SUPFAM" id="SSF141322">
    <property type="entry name" value="NfeD domain-like"/>
    <property type="match status" value="1"/>
</dbReference>
<dbReference type="InterPro" id="IPR052165">
    <property type="entry name" value="Membrane_assoc_protease"/>
</dbReference>
<dbReference type="PANTHER" id="PTHR33507:SF3">
    <property type="entry name" value="INNER MEMBRANE PROTEIN YBBJ"/>
    <property type="match status" value="1"/>
</dbReference>
<dbReference type="GeneID" id="41338991"/>
<keyword evidence="2 5" id="KW-0812">Transmembrane</keyword>
<evidence type="ECO:0000256" key="4">
    <source>
        <dbReference type="ARBA" id="ARBA00023136"/>
    </source>
</evidence>
<comment type="subcellular location">
    <subcellularLocation>
        <location evidence="1">Membrane</location>
        <topology evidence="1">Multi-pass membrane protein</topology>
    </subcellularLocation>
</comment>
<dbReference type="PANTHER" id="PTHR33507">
    <property type="entry name" value="INNER MEMBRANE PROTEIN YBBJ"/>
    <property type="match status" value="1"/>
</dbReference>
<sequence length="152" mass="17317">MIEFLAEYAIWFWLLVFVTTIIIEFMTVEFVSIWFALASIPTLIISIFMPTNIGLQMIVFFLTGFILMILTRPALVKYFKKNIVSTNVDAYVGKSAIVIKEISPLTRGQVDFEHMNWTAISSEDIEVGATVRILAIEGNKFIVTKINKEDLN</sequence>
<dbReference type="EMBL" id="VKID01000001">
    <property type="protein sequence ID" value="TRX99729.1"/>
    <property type="molecule type" value="Genomic_DNA"/>
</dbReference>
<evidence type="ECO:0000313" key="7">
    <source>
        <dbReference type="EMBL" id="TRX99729.1"/>
    </source>
</evidence>
<dbReference type="Gene3D" id="2.40.50.140">
    <property type="entry name" value="Nucleic acid-binding proteins"/>
    <property type="match status" value="1"/>
</dbReference>
<feature type="transmembrane region" description="Helical" evidence="5">
    <location>
        <begin position="43"/>
        <end position="70"/>
    </location>
</feature>
<gene>
    <name evidence="7" type="ORF">FNV44_01430</name>
</gene>
<evidence type="ECO:0000256" key="2">
    <source>
        <dbReference type="ARBA" id="ARBA00022692"/>
    </source>
</evidence>
<dbReference type="GO" id="GO:0005886">
    <property type="term" value="C:plasma membrane"/>
    <property type="evidence" value="ECO:0007669"/>
    <property type="project" value="TreeGrafter"/>
</dbReference>
<organism evidence="7 8">
    <name type="scientific">Acholeplasma laidlawii</name>
    <dbReference type="NCBI Taxonomy" id="2148"/>
    <lineage>
        <taxon>Bacteria</taxon>
        <taxon>Bacillati</taxon>
        <taxon>Mycoplasmatota</taxon>
        <taxon>Mollicutes</taxon>
        <taxon>Acholeplasmatales</taxon>
        <taxon>Acholeplasmataceae</taxon>
        <taxon>Acholeplasma</taxon>
    </lineage>
</organism>
<dbReference type="Pfam" id="PF01957">
    <property type="entry name" value="NfeD"/>
    <property type="match status" value="1"/>
</dbReference>
<keyword evidence="3 5" id="KW-1133">Transmembrane helix</keyword>
<dbReference type="Proteomes" id="UP000315938">
    <property type="component" value="Unassembled WGS sequence"/>
</dbReference>
<protein>
    <submittedName>
        <fullName evidence="7">NfeD family protein</fullName>
    </submittedName>
</protein>
<dbReference type="AlphaFoldDB" id="A0A553IHP6"/>
<proteinExistence type="predicted"/>
<evidence type="ECO:0000259" key="6">
    <source>
        <dbReference type="Pfam" id="PF01957"/>
    </source>
</evidence>
<name>A0A553IHP6_ACHLA</name>
<feature type="transmembrane region" description="Helical" evidence="5">
    <location>
        <begin position="12"/>
        <end position="37"/>
    </location>
</feature>
<accession>A0A553IHP6</accession>
<evidence type="ECO:0000256" key="1">
    <source>
        <dbReference type="ARBA" id="ARBA00004141"/>
    </source>
</evidence>